<evidence type="ECO:0000313" key="5">
    <source>
        <dbReference type="Proteomes" id="UP000261540"/>
    </source>
</evidence>
<evidence type="ECO:0000256" key="3">
    <source>
        <dbReference type="SAM" id="MobiDB-lite"/>
    </source>
</evidence>
<dbReference type="OrthoDB" id="19419at2759"/>
<name>A0A3B3SHT2_9TELE</name>
<feature type="compositionally biased region" description="Basic and acidic residues" evidence="3">
    <location>
        <begin position="170"/>
        <end position="188"/>
    </location>
</feature>
<organism evidence="4 5">
    <name type="scientific">Paramormyrops kingsleyae</name>
    <dbReference type="NCBI Taxonomy" id="1676925"/>
    <lineage>
        <taxon>Eukaryota</taxon>
        <taxon>Metazoa</taxon>
        <taxon>Chordata</taxon>
        <taxon>Craniata</taxon>
        <taxon>Vertebrata</taxon>
        <taxon>Euteleostomi</taxon>
        <taxon>Actinopterygii</taxon>
        <taxon>Neopterygii</taxon>
        <taxon>Teleostei</taxon>
        <taxon>Osteoglossocephala</taxon>
        <taxon>Osteoglossomorpha</taxon>
        <taxon>Osteoglossiformes</taxon>
        <taxon>Mormyridae</taxon>
        <taxon>Paramormyrops</taxon>
    </lineage>
</organism>
<dbReference type="STRING" id="1676925.ENSPKIP00000029933"/>
<feature type="compositionally biased region" description="Polar residues" evidence="3">
    <location>
        <begin position="207"/>
        <end position="223"/>
    </location>
</feature>
<dbReference type="Pfam" id="PF00956">
    <property type="entry name" value="NAP"/>
    <property type="match status" value="1"/>
</dbReference>
<feature type="compositionally biased region" description="Acidic residues" evidence="3">
    <location>
        <begin position="503"/>
        <end position="589"/>
    </location>
</feature>
<dbReference type="InterPro" id="IPR037231">
    <property type="entry name" value="NAP-like_sf"/>
</dbReference>
<reference evidence="4" key="1">
    <citation type="submission" date="2025-08" db="UniProtKB">
        <authorList>
            <consortium name="Ensembl"/>
        </authorList>
    </citation>
    <scope>IDENTIFICATION</scope>
</reference>
<proteinExistence type="inferred from homology"/>
<evidence type="ECO:0000256" key="2">
    <source>
        <dbReference type="RuleBase" id="RU003876"/>
    </source>
</evidence>
<dbReference type="Gene3D" id="1.20.5.1500">
    <property type="match status" value="1"/>
</dbReference>
<dbReference type="AlphaFoldDB" id="A0A3B3SHT2"/>
<dbReference type="InterPro" id="IPR002164">
    <property type="entry name" value="NAP_family"/>
</dbReference>
<feature type="compositionally biased region" description="Polar residues" evidence="3">
    <location>
        <begin position="481"/>
        <end position="496"/>
    </location>
</feature>
<dbReference type="KEGG" id="pki:111847810"/>
<feature type="region of interest" description="Disordered" evidence="3">
    <location>
        <begin position="1"/>
        <end position="154"/>
    </location>
</feature>
<accession>A0A3B3SHT2</accession>
<dbReference type="GeneTree" id="ENSGT00940000166378"/>
<feature type="region of interest" description="Disordered" evidence="3">
    <location>
        <begin position="477"/>
        <end position="599"/>
    </location>
</feature>
<feature type="compositionally biased region" description="Low complexity" evidence="3">
    <location>
        <begin position="115"/>
        <end position="132"/>
    </location>
</feature>
<dbReference type="GO" id="GO:0006334">
    <property type="term" value="P:nucleosome assembly"/>
    <property type="evidence" value="ECO:0007669"/>
    <property type="project" value="InterPro"/>
</dbReference>
<feature type="compositionally biased region" description="Low complexity" evidence="3">
    <location>
        <begin position="252"/>
        <end position="261"/>
    </location>
</feature>
<feature type="region of interest" description="Disordered" evidence="3">
    <location>
        <begin position="166"/>
        <end position="271"/>
    </location>
</feature>
<sequence length="599" mass="66115">MKPNRLSGAMSEPLDSTKQSEAKKRSSSLEPGGTSPPKKAARIDDEVFGDIESDSPSLKNRKNTDNAGLCETEKQETETGDQNMPIASCISTPATLDIGDAHPSTSNTSGLGQCSSTSSAQAQTSGDQTATTEAGSGSTHLKGPEPSFPPEQSDWAAMAAAEALASLTRGGEDQDVKDAVHSSKQVEFKRKHAKKTVKQDDSPTPGKGQQTRAAADSSTSSPENRIKDCCDGSRVETLQGDEEEDEGDNFLSGTTSTPSSSHSDDDNGDDVECSIVDVKMAPETRQSVALLAQVQIRLEALEKKAARMHQHLELKISQQRRPHLDQRSTIIQTIPGFWVTAFLNHPQLSAYIDENDEDALSYMTNLEVDFFKSNKFGYRITFQFSRNNFFQNSIIIKEFHHDMRGSVFSFSNPILWHRGQNLTSQQHIMKEPGSGRLYQSFFCWFSDHNNPARDEIAVILKDDLYRNPLRYYLTPLWEPRQNGSSGHQTADNNSGNECVVISDSDEEEGEGGPEVNRDEDEEEEEQDTGESSEEEEVVIDSSGDSEDGEQGEEESSDRDKVDDEDLDVEDLDESQESESQEAKEEEEDIEVGREDDGIE</sequence>
<dbReference type="GO" id="GO:0005634">
    <property type="term" value="C:nucleus"/>
    <property type="evidence" value="ECO:0007669"/>
    <property type="project" value="InterPro"/>
</dbReference>
<dbReference type="PANTHER" id="PTHR11875">
    <property type="entry name" value="TESTIS-SPECIFIC Y-ENCODED PROTEIN"/>
    <property type="match status" value="1"/>
</dbReference>
<dbReference type="CTD" id="337214"/>
<feature type="compositionally biased region" description="Polar residues" evidence="3">
    <location>
        <begin position="103"/>
        <end position="114"/>
    </location>
</feature>
<feature type="compositionally biased region" description="Acidic residues" evidence="3">
    <location>
        <begin position="239"/>
        <end position="248"/>
    </location>
</feature>
<dbReference type="GO" id="GO:0003007">
    <property type="term" value="P:heart morphogenesis"/>
    <property type="evidence" value="ECO:0007669"/>
    <property type="project" value="Ensembl"/>
</dbReference>
<evidence type="ECO:0000256" key="1">
    <source>
        <dbReference type="ARBA" id="ARBA00009947"/>
    </source>
</evidence>
<protein>
    <submittedName>
        <fullName evidence="4">Testis specific protein Y-linked</fullName>
    </submittedName>
</protein>
<dbReference type="Proteomes" id="UP000261540">
    <property type="component" value="Unplaced"/>
</dbReference>
<dbReference type="SUPFAM" id="SSF143113">
    <property type="entry name" value="NAP-like"/>
    <property type="match status" value="1"/>
</dbReference>
<dbReference type="Gene3D" id="3.30.1120.90">
    <property type="entry name" value="Nucleosome assembly protein"/>
    <property type="match status" value="1"/>
</dbReference>
<feature type="compositionally biased region" description="Basic and acidic residues" evidence="3">
    <location>
        <begin position="224"/>
        <end position="234"/>
    </location>
</feature>
<evidence type="ECO:0000313" key="4">
    <source>
        <dbReference type="Ensembl" id="ENSPKIP00000029933.1"/>
    </source>
</evidence>
<feature type="compositionally biased region" description="Basic and acidic residues" evidence="3">
    <location>
        <begin position="590"/>
        <end position="599"/>
    </location>
</feature>
<keyword evidence="5" id="KW-1185">Reference proteome</keyword>
<comment type="similarity">
    <text evidence="1 2">Belongs to the nucleosome assembly protein (NAP) family.</text>
</comment>
<dbReference type="Ensembl" id="ENSPKIT00000010736.1">
    <property type="protein sequence ID" value="ENSPKIP00000029933.1"/>
    <property type="gene ID" value="ENSPKIG00000010967.1"/>
</dbReference>
<reference evidence="4" key="2">
    <citation type="submission" date="2025-09" db="UniProtKB">
        <authorList>
            <consortium name="Ensembl"/>
        </authorList>
    </citation>
    <scope>IDENTIFICATION</scope>
</reference>